<dbReference type="RefSeq" id="XP_007805496.1">
    <property type="nucleotide sequence ID" value="XM_007807305.1"/>
</dbReference>
<dbReference type="Gene3D" id="3.40.50.300">
    <property type="entry name" value="P-loop containing nucleotide triphosphate hydrolases"/>
    <property type="match status" value="1"/>
</dbReference>
<keyword evidence="3 4" id="KW-0040">ANK repeat</keyword>
<dbReference type="InterPro" id="IPR056884">
    <property type="entry name" value="NPHP3-like_N"/>
</dbReference>
<feature type="repeat" description="ANK" evidence="4">
    <location>
        <begin position="912"/>
        <end position="944"/>
    </location>
</feature>
<dbReference type="InterPro" id="IPR036770">
    <property type="entry name" value="Ankyrin_rpt-contain_sf"/>
</dbReference>
<feature type="repeat" description="ANK" evidence="4">
    <location>
        <begin position="740"/>
        <end position="772"/>
    </location>
</feature>
<dbReference type="Pfam" id="PF13637">
    <property type="entry name" value="Ank_4"/>
    <property type="match status" value="1"/>
</dbReference>
<dbReference type="SUPFAM" id="SSF48403">
    <property type="entry name" value="Ankyrin repeat"/>
    <property type="match status" value="1"/>
</dbReference>
<evidence type="ECO:0000256" key="5">
    <source>
        <dbReference type="SAM" id="Coils"/>
    </source>
</evidence>
<keyword evidence="5" id="KW-0175">Coiled coil</keyword>
<protein>
    <recommendedName>
        <fullName evidence="1">protein S-acyltransferase</fullName>
        <ecNumber evidence="1">2.3.1.225</ecNumber>
    </recommendedName>
</protein>
<reference evidence="9" key="1">
    <citation type="journal article" date="2014" name="BMC Genomics">
        <title>Genome characteristics reveal the impact of lichenization on lichen-forming fungus Endocarpon pusillum Hedwig (Verrucariales, Ascomycota).</title>
        <authorList>
            <person name="Wang Y.-Y."/>
            <person name="Liu B."/>
            <person name="Zhang X.-Y."/>
            <person name="Zhou Q.-M."/>
            <person name="Zhang T."/>
            <person name="Li H."/>
            <person name="Yu Y.-F."/>
            <person name="Zhang X.-L."/>
            <person name="Hao X.-Y."/>
            <person name="Wang M."/>
            <person name="Wang L."/>
            <person name="Wei J.-C."/>
        </authorList>
    </citation>
    <scope>NUCLEOTIDE SEQUENCE [LARGE SCALE GENOMIC DNA]</scope>
    <source>
        <strain evidence="9">Z07020 / HMAS-L-300199</strain>
    </source>
</reference>
<dbReference type="PANTHER" id="PTHR24161">
    <property type="entry name" value="ANK_REP_REGION DOMAIN-CONTAINING PROTEIN-RELATED"/>
    <property type="match status" value="1"/>
</dbReference>
<feature type="repeat" description="ANK" evidence="4">
    <location>
        <begin position="815"/>
        <end position="847"/>
    </location>
</feature>
<name>U1GA34_ENDPU</name>
<dbReference type="HOGENOM" id="CLU_000288_34_23_1"/>
<keyword evidence="2" id="KW-0677">Repeat</keyword>
<dbReference type="Pfam" id="PF24883">
    <property type="entry name" value="NPHP3_N"/>
    <property type="match status" value="1"/>
</dbReference>
<dbReference type="GeneID" id="19239485"/>
<dbReference type="PANTHER" id="PTHR24161:SF85">
    <property type="entry name" value="PALMITOYLTRANSFERASE HIP14"/>
    <property type="match status" value="1"/>
</dbReference>
<dbReference type="InterPro" id="IPR027417">
    <property type="entry name" value="P-loop_NTPase"/>
</dbReference>
<dbReference type="Pfam" id="PF12796">
    <property type="entry name" value="Ank_2"/>
    <property type="match status" value="2"/>
</dbReference>
<gene>
    <name evidence="8" type="ORF">EPUS_04530</name>
</gene>
<dbReference type="EMBL" id="KE721492">
    <property type="protein sequence ID" value="ERF68878.1"/>
    <property type="molecule type" value="Genomic_DNA"/>
</dbReference>
<feature type="repeat" description="ANK" evidence="4">
    <location>
        <begin position="1018"/>
        <end position="1050"/>
    </location>
</feature>
<dbReference type="PROSITE" id="PS50297">
    <property type="entry name" value="ANK_REP_REGION"/>
    <property type="match status" value="6"/>
</dbReference>
<dbReference type="OrthoDB" id="1577640at2759"/>
<dbReference type="EC" id="2.3.1.225" evidence="1"/>
<dbReference type="Gene3D" id="1.25.40.20">
    <property type="entry name" value="Ankyrin repeat-containing domain"/>
    <property type="match status" value="3"/>
</dbReference>
<evidence type="ECO:0000256" key="4">
    <source>
        <dbReference type="PROSITE-ProRule" id="PRU00023"/>
    </source>
</evidence>
<dbReference type="Proteomes" id="UP000019373">
    <property type="component" value="Unassembled WGS sequence"/>
</dbReference>
<feature type="repeat" description="ANK" evidence="4">
    <location>
        <begin position="945"/>
        <end position="977"/>
    </location>
</feature>
<dbReference type="PRINTS" id="PR01415">
    <property type="entry name" value="ANKYRIN"/>
</dbReference>
<dbReference type="PROSITE" id="PS50088">
    <property type="entry name" value="ANK_REPEAT"/>
    <property type="match status" value="8"/>
</dbReference>
<accession>U1GA34</accession>
<feature type="repeat" description="ANK" evidence="4">
    <location>
        <begin position="985"/>
        <end position="1017"/>
    </location>
</feature>
<feature type="region of interest" description="Disordered" evidence="6">
    <location>
        <begin position="1082"/>
        <end position="1103"/>
    </location>
</feature>
<feature type="domain" description="Nephrocystin 3-like N-terminal" evidence="7">
    <location>
        <begin position="187"/>
        <end position="348"/>
    </location>
</feature>
<evidence type="ECO:0000256" key="3">
    <source>
        <dbReference type="ARBA" id="ARBA00023043"/>
    </source>
</evidence>
<dbReference type="SUPFAM" id="SSF52540">
    <property type="entry name" value="P-loop containing nucleoside triphosphate hydrolases"/>
    <property type="match status" value="1"/>
</dbReference>
<keyword evidence="9" id="KW-1185">Reference proteome</keyword>
<dbReference type="AlphaFoldDB" id="U1GA34"/>
<dbReference type="GO" id="GO:0019706">
    <property type="term" value="F:protein-cysteine S-palmitoyltransferase activity"/>
    <property type="evidence" value="ECO:0007669"/>
    <property type="project" value="UniProtKB-EC"/>
</dbReference>
<proteinExistence type="predicted"/>
<organism evidence="8 9">
    <name type="scientific">Endocarpon pusillum (strain Z07020 / HMAS-L-300199)</name>
    <name type="common">Lichen-forming fungus</name>
    <dbReference type="NCBI Taxonomy" id="1263415"/>
    <lineage>
        <taxon>Eukaryota</taxon>
        <taxon>Fungi</taxon>
        <taxon>Dikarya</taxon>
        <taxon>Ascomycota</taxon>
        <taxon>Pezizomycotina</taxon>
        <taxon>Eurotiomycetes</taxon>
        <taxon>Chaetothyriomycetidae</taxon>
        <taxon>Verrucariales</taxon>
        <taxon>Verrucariaceae</taxon>
        <taxon>Endocarpon</taxon>
    </lineage>
</organism>
<dbReference type="InterPro" id="IPR002110">
    <property type="entry name" value="Ankyrin_rpt"/>
</dbReference>
<dbReference type="eggNOG" id="KOG4177">
    <property type="taxonomic scope" value="Eukaryota"/>
</dbReference>
<evidence type="ECO:0000259" key="7">
    <source>
        <dbReference type="Pfam" id="PF24883"/>
    </source>
</evidence>
<dbReference type="SMART" id="SM00248">
    <property type="entry name" value="ANK"/>
    <property type="match status" value="13"/>
</dbReference>
<evidence type="ECO:0000313" key="8">
    <source>
        <dbReference type="EMBL" id="ERF68878.1"/>
    </source>
</evidence>
<evidence type="ECO:0000256" key="2">
    <source>
        <dbReference type="ARBA" id="ARBA00022737"/>
    </source>
</evidence>
<dbReference type="OMA" id="DINAQRW"/>
<feature type="repeat" description="ANK" evidence="4">
    <location>
        <begin position="879"/>
        <end position="911"/>
    </location>
</feature>
<evidence type="ECO:0000313" key="9">
    <source>
        <dbReference type="Proteomes" id="UP000019373"/>
    </source>
</evidence>
<evidence type="ECO:0000256" key="1">
    <source>
        <dbReference type="ARBA" id="ARBA00012210"/>
    </source>
</evidence>
<sequence length="1201" mass="132984">MGEVLAASATIAGLLNLTITTLQLSHGYFPGVKNFTKTIEQYFSELERLKDVLEDYKALAESGDTADFVSFFIPSQSEACWKELEHVRTKLEKQCHGSLFSKALSRLRWPFSEEEVSRTVEALHRHQSSLHRRLSARNLKVSSRILSEVRHLREKQQKSSTKVSYDWLSDANPETNHLSARSKHSQGTSQWFLDSSAFKSWWNCSCRSLWVNAIPGAGKTVLCSTIVDYILHQRLPDEAVAYFYFDFSDSSQQKLNACLRSLLAQICSVRSSMPPVVAELKTLCKGPGRNGILTEHELLSALVSVCSGLGWVWIVIDALDESTDWLASMEAIKVMIASTNFSLLTTSRREKEIEEVLSEAMDVSFTLNSINVDKDIRTYVVKCLQTDSELGKRPPNVKKRIEDVLTTKSKGMFRWVVCQIDVLRSCLTSKAVDEALDSLPQTLDASYERILLRIHPAKISLARAALEFLVFSTRPPTLAELAEAVAVGTFDGPFDMENRLFEPEEILKMCSSLLVLERSIVDKMGQDDSSDAEVQQKKDTNERPTVVRPAHYTVSEYLMSPRIHTGPVKVFALAQESGDTSLTKICLRYLLLFNNPEPLSAAIDSEFPLVRYAASNWYHHMASVFMQMDPVAIELLRKFYDTEDYYFFNSIRFSDPDIFWWGKPHPGLRPADLPSPLYYSCMRGACSEHVRLVVDMDFDVNRYGGNWGFPLQAACQSKCDITTLNILLESGANVNALGGYYHTALNAAAGAGSEDKVERLLNAGADPNLGASEGHFNALHRAIWLLQYKRNEEPYTNIVRKLLRAGVKVNATDSLGRTPLEVAARAGKAEIVRALLQAGADVNLTGRFPEGALTKGVKSGSTEIVDCLLDAGAQVNTNGYSTALRTAMRLSNIEMIQRLLKAGAEINSVGALNTGAVHQAAEKGDVEILNVLLDAGADVTLKGWLGKTALEIAASEGHTAVVRRLLREGPEINSICDNHNHNDYDNRGALHYAAGKGDVEIINLLLDAGADVNLKSRFGRTTIGVAARHGHVAVVRRLLRASADVNPSDDFRRTPLMEAVGKGRIEVVDCLLEAGADPDIEAESKWGSASEAGPDPDPASEVEWGYESTSGAEADFDLDLLREYSTFEAALRNGRLDIYKRLISAPPIWKDIKRSASERRKATGRRLQARRCTSCDDIPIPKGNSNAVSWHTLEEVNNRDG</sequence>
<evidence type="ECO:0000256" key="6">
    <source>
        <dbReference type="SAM" id="MobiDB-lite"/>
    </source>
</evidence>
<feature type="repeat" description="ANK" evidence="4">
    <location>
        <begin position="1051"/>
        <end position="1083"/>
    </location>
</feature>
<feature type="coiled-coil region" evidence="5">
    <location>
        <begin position="32"/>
        <end position="59"/>
    </location>
</feature>